<gene>
    <name evidence="2" type="ORF">CP49_31690</name>
</gene>
<protein>
    <submittedName>
        <fullName evidence="2">Uncharacterized protein</fullName>
    </submittedName>
</protein>
<dbReference type="AlphaFoldDB" id="A0A0R3KK02"/>
<sequence length="96" mass="10532">MKLNSAQVERTLKQFEAQALPDDHPVVPQLASMFGDHTFFLDSGGLNVLEPTEASEPNTSIGMIVNLAYWSDETLTKLSPHEPEPTGVIVSLESKH</sequence>
<dbReference type="OrthoDB" id="8245284at2"/>
<proteinExistence type="predicted"/>
<organism evidence="2 3">
    <name type="scientific">Bradyrhizobium valentinum</name>
    <dbReference type="NCBI Taxonomy" id="1518501"/>
    <lineage>
        <taxon>Bacteria</taxon>
        <taxon>Pseudomonadati</taxon>
        <taxon>Pseudomonadota</taxon>
        <taxon>Alphaproteobacteria</taxon>
        <taxon>Hyphomicrobiales</taxon>
        <taxon>Nitrobacteraceae</taxon>
        <taxon>Bradyrhizobium</taxon>
    </lineage>
</organism>
<evidence type="ECO:0000313" key="3">
    <source>
        <dbReference type="Proteomes" id="UP000051913"/>
    </source>
</evidence>
<keyword evidence="3" id="KW-1185">Reference proteome</keyword>
<evidence type="ECO:0000313" key="2">
    <source>
        <dbReference type="EMBL" id="KRQ95786.1"/>
    </source>
</evidence>
<dbReference type="RefSeq" id="WP_057854689.1">
    <property type="nucleotide sequence ID" value="NZ_LLXX01000198.1"/>
</dbReference>
<name>A0A0R3KK02_9BRAD</name>
<dbReference type="Proteomes" id="UP000051913">
    <property type="component" value="Unassembled WGS sequence"/>
</dbReference>
<comment type="caution">
    <text evidence="2">The sequence shown here is derived from an EMBL/GenBank/DDBJ whole genome shotgun (WGS) entry which is preliminary data.</text>
</comment>
<feature type="region of interest" description="Disordered" evidence="1">
    <location>
        <begin position="77"/>
        <end position="96"/>
    </location>
</feature>
<dbReference type="EMBL" id="LLXX01000198">
    <property type="protein sequence ID" value="KRQ95786.1"/>
    <property type="molecule type" value="Genomic_DNA"/>
</dbReference>
<reference evidence="2 3" key="1">
    <citation type="submission" date="2014-03" db="EMBL/GenBank/DDBJ databases">
        <title>Bradyrhizobium valentinum sp. nov., isolated from effective nodules of Lupinus mariae-josephae, a lupine endemic of basic-lime soils in Eastern Spain.</title>
        <authorList>
            <person name="Duran D."/>
            <person name="Rey L."/>
            <person name="Navarro A."/>
            <person name="Busquets A."/>
            <person name="Imperial J."/>
            <person name="Ruiz-Argueso T."/>
        </authorList>
    </citation>
    <scope>NUCLEOTIDE SEQUENCE [LARGE SCALE GENOMIC DNA]</scope>
    <source>
        <strain evidence="2 3">LmjM3</strain>
    </source>
</reference>
<evidence type="ECO:0000256" key="1">
    <source>
        <dbReference type="SAM" id="MobiDB-lite"/>
    </source>
</evidence>
<accession>A0A0R3KK02</accession>